<dbReference type="GeneID" id="19276380"/>
<feature type="region of interest" description="Disordered" evidence="6">
    <location>
        <begin position="678"/>
        <end position="711"/>
    </location>
</feature>
<evidence type="ECO:0000256" key="6">
    <source>
        <dbReference type="SAM" id="MobiDB-lite"/>
    </source>
</evidence>
<dbReference type="OrthoDB" id="5559898at2759"/>
<keyword evidence="3" id="KW-0963">Cytoplasm</keyword>
<evidence type="ECO:0000256" key="1">
    <source>
        <dbReference type="ARBA" id="ARBA00004123"/>
    </source>
</evidence>
<comment type="subcellular location">
    <subcellularLocation>
        <location evidence="2">Cytoplasm</location>
    </subcellularLocation>
    <subcellularLocation>
        <location evidence="1">Nucleus</location>
    </subcellularLocation>
</comment>
<dbReference type="InParanoid" id="W3WUD3"/>
<feature type="region of interest" description="Disordered" evidence="6">
    <location>
        <begin position="449"/>
        <end position="469"/>
    </location>
</feature>
<dbReference type="Gene3D" id="1.25.10.10">
    <property type="entry name" value="Leucine-rich Repeat Variant"/>
    <property type="match status" value="4"/>
</dbReference>
<gene>
    <name evidence="7" type="ORF">PFICI_11367</name>
</gene>
<accession>W3WUD3</accession>
<dbReference type="PANTHER" id="PTHR15651:SF7">
    <property type="entry name" value="ARMADILLO REPEAT-CONTAINING PROTEIN 8"/>
    <property type="match status" value="1"/>
</dbReference>
<dbReference type="SUPFAM" id="SSF48371">
    <property type="entry name" value="ARM repeat"/>
    <property type="match status" value="2"/>
</dbReference>
<name>W3WUD3_PESFW</name>
<dbReference type="SMART" id="SM00185">
    <property type="entry name" value="ARM"/>
    <property type="match status" value="6"/>
</dbReference>
<dbReference type="InterPro" id="IPR011989">
    <property type="entry name" value="ARM-like"/>
</dbReference>
<dbReference type="eggNOG" id="KOG1293">
    <property type="taxonomic scope" value="Eukaryota"/>
</dbReference>
<dbReference type="InterPro" id="IPR038739">
    <property type="entry name" value="ARMC8/Vid28"/>
</dbReference>
<reference evidence="8" key="1">
    <citation type="journal article" date="2015" name="BMC Genomics">
        <title>Genomic and transcriptomic analysis of the endophytic fungus Pestalotiopsis fici reveals its lifestyle and high potential for synthesis of natural products.</title>
        <authorList>
            <person name="Wang X."/>
            <person name="Zhang X."/>
            <person name="Liu L."/>
            <person name="Xiang M."/>
            <person name="Wang W."/>
            <person name="Sun X."/>
            <person name="Che Y."/>
            <person name="Guo L."/>
            <person name="Liu G."/>
            <person name="Guo L."/>
            <person name="Wang C."/>
            <person name="Yin W.B."/>
            <person name="Stadler M."/>
            <person name="Zhang X."/>
            <person name="Liu X."/>
        </authorList>
    </citation>
    <scope>NUCLEOTIDE SEQUENCE [LARGE SCALE GENOMIC DNA]</scope>
    <source>
        <strain evidence="8">W106-1 / CGMCC3.15140</strain>
    </source>
</reference>
<keyword evidence="5" id="KW-0539">Nucleus</keyword>
<proteinExistence type="predicted"/>
<dbReference type="RefSeq" id="XP_007838139.1">
    <property type="nucleotide sequence ID" value="XM_007839948.1"/>
</dbReference>
<evidence type="ECO:0000313" key="7">
    <source>
        <dbReference type="EMBL" id="ETS77493.1"/>
    </source>
</evidence>
<evidence type="ECO:0000256" key="2">
    <source>
        <dbReference type="ARBA" id="ARBA00004496"/>
    </source>
</evidence>
<dbReference type="GO" id="GO:0034657">
    <property type="term" value="C:GID complex"/>
    <property type="evidence" value="ECO:0007669"/>
    <property type="project" value="TreeGrafter"/>
</dbReference>
<dbReference type="GO" id="GO:0005737">
    <property type="term" value="C:cytoplasm"/>
    <property type="evidence" value="ECO:0007669"/>
    <property type="project" value="UniProtKB-SubCell"/>
</dbReference>
<evidence type="ECO:0000313" key="8">
    <source>
        <dbReference type="Proteomes" id="UP000030651"/>
    </source>
</evidence>
<dbReference type="AlphaFoldDB" id="W3WUD3"/>
<dbReference type="HOGENOM" id="CLU_002741_2_0_1"/>
<dbReference type="OMA" id="TIGHDQR"/>
<dbReference type="PANTHER" id="PTHR15651">
    <property type="entry name" value="ARMADILLO REPEAT-CONTAINING PROTEIN 8"/>
    <property type="match status" value="1"/>
</dbReference>
<dbReference type="GO" id="GO:0043161">
    <property type="term" value="P:proteasome-mediated ubiquitin-dependent protein catabolic process"/>
    <property type="evidence" value="ECO:0007669"/>
    <property type="project" value="TreeGrafter"/>
</dbReference>
<dbReference type="InterPro" id="IPR000225">
    <property type="entry name" value="Armadillo"/>
</dbReference>
<organism evidence="7 8">
    <name type="scientific">Pestalotiopsis fici (strain W106-1 / CGMCC3.15140)</name>
    <dbReference type="NCBI Taxonomy" id="1229662"/>
    <lineage>
        <taxon>Eukaryota</taxon>
        <taxon>Fungi</taxon>
        <taxon>Dikarya</taxon>
        <taxon>Ascomycota</taxon>
        <taxon>Pezizomycotina</taxon>
        <taxon>Sordariomycetes</taxon>
        <taxon>Xylariomycetidae</taxon>
        <taxon>Amphisphaeriales</taxon>
        <taxon>Sporocadaceae</taxon>
        <taxon>Pestalotiopsis</taxon>
    </lineage>
</organism>
<dbReference type="GO" id="GO:0005634">
    <property type="term" value="C:nucleus"/>
    <property type="evidence" value="ECO:0007669"/>
    <property type="project" value="UniProtKB-SubCell"/>
</dbReference>
<dbReference type="Proteomes" id="UP000030651">
    <property type="component" value="Unassembled WGS sequence"/>
</dbReference>
<keyword evidence="4" id="KW-0677">Repeat</keyword>
<dbReference type="EMBL" id="KI912116">
    <property type="protein sequence ID" value="ETS77493.1"/>
    <property type="molecule type" value="Genomic_DNA"/>
</dbReference>
<dbReference type="KEGG" id="pfy:PFICI_11367"/>
<sequence length="929" mass="101783">MAVDILSNLAPHVDVAVRLDALRALKNDIVGHPQRKQECVLNGALKPLVAILDERSSDYRIKLSALQLLASFASAGSAFVYPIHKSGALAAAVDCLKDERPQIVLAALRVIRDVADGCTLAPPFCAFGEAFLADILFNNKACLKSFATILAQPDSSRTIAAQVNIVSRLISTLCREKEHQNALVKYKVLDALATKLASFAVAEGQVIPCAEAIATSEGLLDFIPPAARPDGFRLSDILGAISAVITDSAFRSAQLLYSHSILAVFPNTDVDLSISKPEAQLAGLRPTKQKELEPMDLLLPYLPSQSRSQLLPARAATEQEDEEPESPLIPWLISMVRSRTGNEALMAASVLTSLFKCGFAYKSREATLGLLVVPKLLQLLSTATENLNQTYPESCHWDIIEQGPTILARLVTDSDALQKAAADSNAIKILAKLLKSTYDLQVPAPTPFWSPEDAQPSMSNANDSRLGKTGLHPRVAHRVRVRISTLKSLGAMASFKEEYREAIVAQDTVPYIVESLNTTTGGRQRLGGEADENDQLGNPQQVIIAACYATRMLSRSVNILRTALVDNGVATPIYNLLNWPIVDVQIAATAAICNLVTDFSPTRDTLIRETANNGSLIKTLCNHARSQNAALRLNALWALKHLVHMASIDLKKTCLEELQSGWLVQLICDDTEDEALFSSRSRDKQVSDDLDEEMEIEDESPGPSFPKATDSHRLRQLAEARLAGLREAEGNDVRKARQDDLAIQEQGLGFIRNLIGSSHSSSNADSTNDTAEMIDYLFNTLGQDRFFNILATKLRIKVLHAFSGRRGSSGNETRVLYPQARIIEAVIYILVHMAASIPRHRQLVIAQTELLKLLAGLFNSRDREVRVALCHLLNNLTWQDDANDAPACSQRAIELKKLGFLTKLESLGHDEELDVRERAKSALWQLKHG</sequence>
<feature type="compositionally biased region" description="Acidic residues" evidence="6">
    <location>
        <begin position="688"/>
        <end position="700"/>
    </location>
</feature>
<keyword evidence="8" id="KW-1185">Reference proteome</keyword>
<dbReference type="InterPro" id="IPR016024">
    <property type="entry name" value="ARM-type_fold"/>
</dbReference>
<evidence type="ECO:0000256" key="3">
    <source>
        <dbReference type="ARBA" id="ARBA00022490"/>
    </source>
</evidence>
<protein>
    <submittedName>
        <fullName evidence="7">Uncharacterized protein</fullName>
    </submittedName>
</protein>
<evidence type="ECO:0000256" key="4">
    <source>
        <dbReference type="ARBA" id="ARBA00022737"/>
    </source>
</evidence>
<evidence type="ECO:0000256" key="5">
    <source>
        <dbReference type="ARBA" id="ARBA00023242"/>
    </source>
</evidence>